<feature type="region of interest" description="Disordered" evidence="6">
    <location>
        <begin position="1"/>
        <end position="36"/>
    </location>
</feature>
<sequence length="315" mass="36968">MSDQTRDQFFFENQSKELREKYQKAKDGSSTSEHNPKRDKAQKLLLFIMVLYSIILVTFVLLLYWVRDFRYFCFNVLNDFSEQGQYIGAFYIGMIGLWFVLTGFNVVLYDILAGFLIHPFWFALFTVSLAKFLAKYIGFLIGRYGVRNFIYTAMNENIYFITCYLATERKPTKVMYLLQFLAIPTIFKTYACGLFRITHWEFIHPTFFGTVVWAGFWVYMGSNLDSLADVLQSGDTSNYVPIWLKFTMIIIVALIIYYFIRLTNSIYTEIQNDASLADLSHILEKEDEEQEKLLICNQANEETQIQNESEPYSTN</sequence>
<feature type="transmembrane region" description="Helical" evidence="7">
    <location>
        <begin position="86"/>
        <end position="108"/>
    </location>
</feature>
<feature type="domain" description="VTT" evidence="8">
    <location>
        <begin position="108"/>
        <end position="222"/>
    </location>
</feature>
<dbReference type="EMBL" id="CAJJDM010000009">
    <property type="protein sequence ID" value="CAD8047972.1"/>
    <property type="molecule type" value="Genomic_DNA"/>
</dbReference>
<gene>
    <name evidence="9" type="ORF">PPRIM_AZ9-3.1.T0120263</name>
</gene>
<feature type="transmembrane region" description="Helical" evidence="7">
    <location>
        <begin position="174"/>
        <end position="195"/>
    </location>
</feature>
<dbReference type="Proteomes" id="UP000688137">
    <property type="component" value="Unassembled WGS sequence"/>
</dbReference>
<accession>A0A8S1K099</accession>
<organism evidence="9 10">
    <name type="scientific">Paramecium primaurelia</name>
    <dbReference type="NCBI Taxonomy" id="5886"/>
    <lineage>
        <taxon>Eukaryota</taxon>
        <taxon>Sar</taxon>
        <taxon>Alveolata</taxon>
        <taxon>Ciliophora</taxon>
        <taxon>Intramacronucleata</taxon>
        <taxon>Oligohymenophorea</taxon>
        <taxon>Peniculida</taxon>
        <taxon>Parameciidae</taxon>
        <taxon>Paramecium</taxon>
    </lineage>
</organism>
<evidence type="ECO:0000256" key="5">
    <source>
        <dbReference type="ARBA" id="ARBA00023136"/>
    </source>
</evidence>
<keyword evidence="5 7" id="KW-0472">Membrane</keyword>
<dbReference type="OMA" id="HPFWFAL"/>
<evidence type="ECO:0000256" key="4">
    <source>
        <dbReference type="ARBA" id="ARBA00022989"/>
    </source>
</evidence>
<keyword evidence="4 7" id="KW-1133">Transmembrane helix</keyword>
<evidence type="ECO:0000256" key="7">
    <source>
        <dbReference type="SAM" id="Phobius"/>
    </source>
</evidence>
<keyword evidence="3 7" id="KW-0812">Transmembrane</keyword>
<evidence type="ECO:0000259" key="8">
    <source>
        <dbReference type="Pfam" id="PF09335"/>
    </source>
</evidence>
<protein>
    <recommendedName>
        <fullName evidence="8">VTT domain-containing protein</fullName>
    </recommendedName>
</protein>
<evidence type="ECO:0000256" key="3">
    <source>
        <dbReference type="ARBA" id="ARBA00022692"/>
    </source>
</evidence>
<dbReference type="Pfam" id="PF09335">
    <property type="entry name" value="VTT_dom"/>
    <property type="match status" value="1"/>
</dbReference>
<feature type="transmembrane region" description="Helical" evidence="7">
    <location>
        <begin position="202"/>
        <end position="220"/>
    </location>
</feature>
<name>A0A8S1K099_PARPR</name>
<dbReference type="PANTHER" id="PTHR12677">
    <property type="entry name" value="GOLGI APPARATUS MEMBRANE PROTEIN TVP38-RELATED"/>
    <property type="match status" value="1"/>
</dbReference>
<evidence type="ECO:0000256" key="6">
    <source>
        <dbReference type="SAM" id="MobiDB-lite"/>
    </source>
</evidence>
<feature type="transmembrane region" description="Helical" evidence="7">
    <location>
        <begin position="44"/>
        <end position="66"/>
    </location>
</feature>
<comment type="caution">
    <text evidence="9">The sequence shown here is derived from an EMBL/GenBank/DDBJ whole genome shotgun (WGS) entry which is preliminary data.</text>
</comment>
<dbReference type="AlphaFoldDB" id="A0A8S1K099"/>
<evidence type="ECO:0000313" key="9">
    <source>
        <dbReference type="EMBL" id="CAD8047972.1"/>
    </source>
</evidence>
<evidence type="ECO:0000256" key="1">
    <source>
        <dbReference type="ARBA" id="ARBA00004651"/>
    </source>
</evidence>
<dbReference type="InterPro" id="IPR032816">
    <property type="entry name" value="VTT_dom"/>
</dbReference>
<evidence type="ECO:0000256" key="2">
    <source>
        <dbReference type="ARBA" id="ARBA00022475"/>
    </source>
</evidence>
<comment type="subcellular location">
    <subcellularLocation>
        <location evidence="1">Cell membrane</location>
        <topology evidence="1">Multi-pass membrane protein</topology>
    </subcellularLocation>
</comment>
<feature type="compositionally biased region" description="Basic and acidic residues" evidence="6">
    <location>
        <begin position="14"/>
        <end position="27"/>
    </location>
</feature>
<feature type="transmembrane region" description="Helical" evidence="7">
    <location>
        <begin position="120"/>
        <end position="141"/>
    </location>
</feature>
<keyword evidence="10" id="KW-1185">Reference proteome</keyword>
<reference evidence="9" key="1">
    <citation type="submission" date="2021-01" db="EMBL/GenBank/DDBJ databases">
        <authorList>
            <consortium name="Genoscope - CEA"/>
            <person name="William W."/>
        </authorList>
    </citation>
    <scope>NUCLEOTIDE SEQUENCE</scope>
</reference>
<dbReference type="InterPro" id="IPR015414">
    <property type="entry name" value="TMEM64"/>
</dbReference>
<keyword evidence="2" id="KW-1003">Cell membrane</keyword>
<dbReference type="PANTHER" id="PTHR12677:SF59">
    <property type="entry name" value="GOLGI APPARATUS MEMBRANE PROTEIN TVP38-RELATED"/>
    <property type="match status" value="1"/>
</dbReference>
<dbReference type="GO" id="GO:0005886">
    <property type="term" value="C:plasma membrane"/>
    <property type="evidence" value="ECO:0007669"/>
    <property type="project" value="UniProtKB-SubCell"/>
</dbReference>
<evidence type="ECO:0000313" key="10">
    <source>
        <dbReference type="Proteomes" id="UP000688137"/>
    </source>
</evidence>
<proteinExistence type="predicted"/>
<feature type="transmembrane region" description="Helical" evidence="7">
    <location>
        <begin position="240"/>
        <end position="260"/>
    </location>
</feature>